<evidence type="ECO:0000256" key="2">
    <source>
        <dbReference type="ARBA" id="ARBA00002457"/>
    </source>
</evidence>
<reference evidence="15" key="1">
    <citation type="submission" date="2022-04" db="EMBL/GenBank/DDBJ databases">
        <title>Carnegiea gigantea Genome sequencing and assembly v2.</title>
        <authorList>
            <person name="Copetti D."/>
            <person name="Sanderson M.J."/>
            <person name="Burquez A."/>
            <person name="Wojciechowski M.F."/>
        </authorList>
    </citation>
    <scope>NUCLEOTIDE SEQUENCE</scope>
    <source>
        <strain evidence="15">SGP5-SGP5p</strain>
        <tissue evidence="15">Aerial part</tissue>
    </source>
</reference>
<evidence type="ECO:0000256" key="1">
    <source>
        <dbReference type="ARBA" id="ARBA00000488"/>
    </source>
</evidence>
<evidence type="ECO:0000259" key="14">
    <source>
        <dbReference type="SMART" id="SM00985"/>
    </source>
</evidence>
<dbReference type="GO" id="GO:0004839">
    <property type="term" value="F:ubiquitin activating enzyme activity"/>
    <property type="evidence" value="ECO:0007669"/>
    <property type="project" value="UniProtKB-EC"/>
</dbReference>
<dbReference type="InterPro" id="IPR045886">
    <property type="entry name" value="ThiF/MoeB/HesA"/>
</dbReference>
<dbReference type="EC" id="6.2.1.45" evidence="6"/>
<dbReference type="InterPro" id="IPR042063">
    <property type="entry name" value="Ubi_acti_E1_SCCH"/>
</dbReference>
<proteinExistence type="inferred from homology"/>
<dbReference type="FunFam" id="3.40.50.12550:FF:000001">
    <property type="entry name" value="Ubiquitin-activating enzyme E1 1"/>
    <property type="match status" value="1"/>
</dbReference>
<evidence type="ECO:0000256" key="10">
    <source>
        <dbReference type="ARBA" id="ARBA00022840"/>
    </source>
</evidence>
<dbReference type="Pfam" id="PF16191">
    <property type="entry name" value="E1_4HB"/>
    <property type="match status" value="1"/>
</dbReference>
<dbReference type="InterPro" id="IPR035985">
    <property type="entry name" value="Ubiquitin-activating_enz"/>
</dbReference>
<evidence type="ECO:0000313" key="16">
    <source>
        <dbReference type="Proteomes" id="UP001153076"/>
    </source>
</evidence>
<sequence>MLPSKRAVGAEAEHNNDLQVVAEVPHSHSHSHSHSHADVALKKPCLIFAAAASSSSSSSSSSSCSSSSATVAAKGNSRGAAANGESEWSIMGLGDGNGSRNDNSSEIDEDLHSRQLAVYGRETMRRLFASNVLISGLQGLGAEIAKNLILAGVKSVTLHDEGVVELWDLSSNFIFSEDDVGKNRALASVQKLQELNNSVIVSTLTSELTKEKLSDFQAVVVTNISLDKAIEYDEYCRNHQPPIAFIKTEVRGLFGSVFCDFGPEFTVHDVDGEDPHTGIIASISNDNPALITCVDDERLEFQDGDLVVFSEVSGMTELNDGRPRKIKNARPYSFTLEEDTTNYGQYEKGGIVTQVKQPKVLNFKSLCEALKDPGDFLLSDFSKFDRPPLLHLAFQALDRFLSEMGRFPVAGSENDAQKLISFVMELDNSSTDGKLADIDRNLLRHFAFGANAVLNPMAAMFGGIVGQEVIKACSGKFHALFQFFYFDSVESLPIEPLDPNDLKPLNSRYDAQISVFGAKLQKKFEDAKVFVVGSGALGCEFLKNLALMGVSCGDQGKLTITDDDVIEKSNLSRQFLFRDWNIGQAKSTVAAAATAAMNPRLRIEALQNRASPETENVFDDTFWENLSVVINALDNVNARLYIDQRCVYFQKPLLESGTLGAKCNTQMVIPHVTENYGASRDPPEKQAPMCTVHSFPHNIDHCLTWARSEFEGLLEKTPAEVNAYLNNPGEYASAMRKAGDAQARDTLERVIECLDKDRCETFQDCITWARLRFEDYFANRVKQLTYTFPEDAVTSTGAPFWSAPKRFPRPLQFSVDDPSHLHYVMAASVLRAETFGIPIPDWIRSPQKLADAVTRVVVPDFEPKKDAKIVTDEKATNLSTASIDDAAVIEELIARLENMRSKLAPGFRMNPIQFEKDDDTNYHMDMIAGLANMRARNYGIPEVDKLKAKFIAGRIIPAIATSTAMATGLVCLELYKVLGGGHKVEDYRNTFANLALPLFSMAEPVPPKVVKHQDMSWTVWDRWILKDNPTLRELLDWLQNKGLNAYSVSYGSCLLYNSMFPRHRDRMDKKLVDLAREVAKAELPSNRRHFDVVVACEDNEDNDVDIPQISVYFK</sequence>
<dbReference type="PANTHER" id="PTHR10953:SF4">
    <property type="entry name" value="UBIQUITIN-ACTIVATING ENZYME E1 C-TERMINAL DOMAIN-CONTAINING PROTEIN"/>
    <property type="match status" value="1"/>
</dbReference>
<evidence type="ECO:0000256" key="11">
    <source>
        <dbReference type="PROSITE-ProRule" id="PRU10132"/>
    </source>
</evidence>
<dbReference type="InterPro" id="IPR032420">
    <property type="entry name" value="E1_4HB"/>
</dbReference>
<dbReference type="GO" id="GO:0019948">
    <property type="term" value="F:SUMO activating enzyme activity"/>
    <property type="evidence" value="ECO:0007669"/>
    <property type="project" value="TreeGrafter"/>
</dbReference>
<dbReference type="InterPro" id="IPR032418">
    <property type="entry name" value="E1_FCCH"/>
</dbReference>
<dbReference type="InterPro" id="IPR019572">
    <property type="entry name" value="UBA_E1_SCCH"/>
</dbReference>
<dbReference type="NCBIfam" id="TIGR01408">
    <property type="entry name" value="Ube1"/>
    <property type="match status" value="1"/>
</dbReference>
<keyword evidence="9 12" id="KW-0833">Ubl conjugation pathway</keyword>
<organism evidence="15 16">
    <name type="scientific">Carnegiea gigantea</name>
    <dbReference type="NCBI Taxonomy" id="171969"/>
    <lineage>
        <taxon>Eukaryota</taxon>
        <taxon>Viridiplantae</taxon>
        <taxon>Streptophyta</taxon>
        <taxon>Embryophyta</taxon>
        <taxon>Tracheophyta</taxon>
        <taxon>Spermatophyta</taxon>
        <taxon>Magnoliopsida</taxon>
        <taxon>eudicotyledons</taxon>
        <taxon>Gunneridae</taxon>
        <taxon>Pentapetalae</taxon>
        <taxon>Caryophyllales</taxon>
        <taxon>Cactineae</taxon>
        <taxon>Cactaceae</taxon>
        <taxon>Cactoideae</taxon>
        <taxon>Echinocereeae</taxon>
        <taxon>Carnegiea</taxon>
    </lineage>
</organism>
<comment type="catalytic activity">
    <reaction evidence="1">
        <text>ATP + ubiquitin + [E1 ubiquitin-activating enzyme]-L-cysteine = AMP + diphosphate + S-ubiquitinyl-[E1 ubiquitin-activating enzyme]-L-cysteine.</text>
        <dbReference type="EC" id="6.2.1.45"/>
    </reaction>
</comment>
<dbReference type="FunFam" id="3.10.290.60:FF:000001">
    <property type="entry name" value="Ubiquitin-activating enzyme E1 2"/>
    <property type="match status" value="1"/>
</dbReference>
<dbReference type="CDD" id="cd01491">
    <property type="entry name" value="Ube1_repeat1"/>
    <property type="match status" value="1"/>
</dbReference>
<feature type="active site" description="Glycyl thioester intermediate" evidence="11">
    <location>
        <position position="690"/>
    </location>
</feature>
<comment type="pathway">
    <text evidence="3">Protein modification; protein ubiquitination.</text>
</comment>
<comment type="function">
    <text evidence="2">Activates ubiquitin by first adenylating its C-terminal glycine residue with ATP, and thereafter linking this residue to the side chain of a cysteine residue in E1, yielding a ubiquitin-E1 thioester and free AMP.</text>
</comment>
<dbReference type="Pfam" id="PF09358">
    <property type="entry name" value="E1_UFD"/>
    <property type="match status" value="1"/>
</dbReference>
<dbReference type="InterPro" id="IPR018965">
    <property type="entry name" value="Ub-activating_enz_E1_C"/>
</dbReference>
<dbReference type="EMBL" id="JAKOGI010000049">
    <property type="protein sequence ID" value="KAJ8446763.1"/>
    <property type="molecule type" value="Genomic_DNA"/>
</dbReference>
<name>A0A9Q1KPZ6_9CARY</name>
<dbReference type="Gene3D" id="3.40.50.720">
    <property type="entry name" value="NAD(P)-binding Rossmann-like Domain"/>
    <property type="match status" value="1"/>
</dbReference>
<evidence type="ECO:0000256" key="3">
    <source>
        <dbReference type="ARBA" id="ARBA00004906"/>
    </source>
</evidence>
<feature type="region of interest" description="Disordered" evidence="13">
    <location>
        <begin position="76"/>
        <end position="108"/>
    </location>
</feature>
<evidence type="ECO:0000256" key="7">
    <source>
        <dbReference type="ARBA" id="ARBA00022598"/>
    </source>
</evidence>
<dbReference type="InterPro" id="IPR000594">
    <property type="entry name" value="ThiF_NAD_FAD-bd"/>
</dbReference>
<feature type="domain" description="Ubiquitin-activating enzyme E1 C-terminal" evidence="14">
    <location>
        <begin position="987"/>
        <end position="1109"/>
    </location>
</feature>
<keyword evidence="7 12" id="KW-0436">Ligase</keyword>
<dbReference type="Gene3D" id="1.10.10.2660">
    <property type="entry name" value="Ubiquitin-activating enzyme E1, SCCH domain"/>
    <property type="match status" value="1"/>
</dbReference>
<protein>
    <recommendedName>
        <fullName evidence="6">E1 ubiquitin-activating enzyme</fullName>
        <ecNumber evidence="6">6.2.1.45</ecNumber>
    </recommendedName>
</protein>
<accession>A0A9Q1KPZ6</accession>
<dbReference type="Gene3D" id="3.40.50.12550">
    <property type="entry name" value="Ubiquitin-activating enzyme E1, inactive adenylation domain, subdomain 2"/>
    <property type="match status" value="1"/>
</dbReference>
<evidence type="ECO:0000256" key="6">
    <source>
        <dbReference type="ARBA" id="ARBA00012990"/>
    </source>
</evidence>
<dbReference type="Pfam" id="PF10585">
    <property type="entry name" value="UBA_E1_SCCH"/>
    <property type="match status" value="1"/>
</dbReference>
<dbReference type="GO" id="GO:0016925">
    <property type="term" value="P:protein sumoylation"/>
    <property type="evidence" value="ECO:0007669"/>
    <property type="project" value="TreeGrafter"/>
</dbReference>
<keyword evidence="10 12" id="KW-0067">ATP-binding</keyword>
<dbReference type="InterPro" id="IPR042449">
    <property type="entry name" value="Ub-E1_IAD_1"/>
</dbReference>
<dbReference type="Pfam" id="PF16190">
    <property type="entry name" value="E1_FCCH"/>
    <property type="match status" value="1"/>
</dbReference>
<dbReference type="Pfam" id="PF00899">
    <property type="entry name" value="ThiF"/>
    <property type="match status" value="1"/>
</dbReference>
<evidence type="ECO:0000256" key="5">
    <source>
        <dbReference type="ARBA" id="ARBA00011245"/>
    </source>
</evidence>
<comment type="similarity">
    <text evidence="4 12">Belongs to the ubiquitin-activating E1 family.</text>
</comment>
<dbReference type="InterPro" id="IPR033127">
    <property type="entry name" value="UBQ-activ_enz_E1_Cys_AS"/>
</dbReference>
<comment type="caution">
    <text evidence="15">The sequence shown here is derived from an EMBL/GenBank/DDBJ whole genome shotgun (WGS) entry which is preliminary data.</text>
</comment>
<dbReference type="InterPro" id="IPR042302">
    <property type="entry name" value="E1_FCCH_sf"/>
</dbReference>
<dbReference type="AlphaFoldDB" id="A0A9Q1KPZ6"/>
<evidence type="ECO:0000256" key="4">
    <source>
        <dbReference type="ARBA" id="ARBA00005673"/>
    </source>
</evidence>
<evidence type="ECO:0000256" key="8">
    <source>
        <dbReference type="ARBA" id="ARBA00022741"/>
    </source>
</evidence>
<dbReference type="FunFam" id="3.40.50.720:FF:000015">
    <property type="entry name" value="Ubiquitin-activating enzyme E1 1"/>
    <property type="match status" value="1"/>
</dbReference>
<dbReference type="GO" id="GO:0005524">
    <property type="term" value="F:ATP binding"/>
    <property type="evidence" value="ECO:0007669"/>
    <property type="project" value="UniProtKB-KW"/>
</dbReference>
<gene>
    <name evidence="15" type="ORF">Cgig2_000774</name>
</gene>
<dbReference type="FunFam" id="1.10.10.2660:FF:000002">
    <property type="entry name" value="Ubiquitin-activating enzyme E1 2"/>
    <property type="match status" value="1"/>
</dbReference>
<comment type="subunit">
    <text evidence="5">Monomer.</text>
</comment>
<dbReference type="GO" id="GO:0031510">
    <property type="term" value="C:SUMO activating enzyme complex"/>
    <property type="evidence" value="ECO:0007669"/>
    <property type="project" value="TreeGrafter"/>
</dbReference>
<dbReference type="InterPro" id="IPR038252">
    <property type="entry name" value="UBA_E1_C_sf"/>
</dbReference>
<dbReference type="Gene3D" id="2.40.30.180">
    <property type="entry name" value="Ubiquitin-activating enzyme E1, FCCH domain"/>
    <property type="match status" value="1"/>
</dbReference>
<dbReference type="OrthoDB" id="10252231at2759"/>
<dbReference type="InterPro" id="IPR018075">
    <property type="entry name" value="UBQ-activ_enz_E1"/>
</dbReference>
<dbReference type="FunFam" id="3.50.50.80:FF:000003">
    <property type="entry name" value="Ubiquitin-activating enzyme E1 2"/>
    <property type="match status" value="1"/>
</dbReference>
<dbReference type="PANTHER" id="PTHR10953">
    <property type="entry name" value="UBIQUITIN-ACTIVATING ENZYME E1"/>
    <property type="match status" value="1"/>
</dbReference>
<dbReference type="Gene3D" id="3.50.50.80">
    <property type="entry name" value="Ubiquitin-activating enzyme E1, inactive adenylation domain, subdomain 1"/>
    <property type="match status" value="1"/>
</dbReference>
<dbReference type="CDD" id="cd01490">
    <property type="entry name" value="Ube1_repeat2"/>
    <property type="match status" value="1"/>
</dbReference>
<dbReference type="Proteomes" id="UP001153076">
    <property type="component" value="Unassembled WGS sequence"/>
</dbReference>
<evidence type="ECO:0000313" key="15">
    <source>
        <dbReference type="EMBL" id="KAJ8446763.1"/>
    </source>
</evidence>
<keyword evidence="8 12" id="KW-0547">Nucleotide-binding</keyword>
<dbReference type="PRINTS" id="PR01849">
    <property type="entry name" value="UBIQUITINACT"/>
</dbReference>
<dbReference type="Gene3D" id="3.10.290.60">
    <property type="entry name" value="Ubiquitin-activating enzyme E1, UFD domain"/>
    <property type="match status" value="1"/>
</dbReference>
<dbReference type="GO" id="GO:0005737">
    <property type="term" value="C:cytoplasm"/>
    <property type="evidence" value="ECO:0007669"/>
    <property type="project" value="TreeGrafter"/>
</dbReference>
<dbReference type="SUPFAM" id="SSF69572">
    <property type="entry name" value="Activating enzymes of the ubiquitin-like proteins"/>
    <property type="match status" value="2"/>
</dbReference>
<dbReference type="FunFam" id="2.40.30.180:FF:000001">
    <property type="entry name" value="ubiquitin-like modifier-activating enzyme 1"/>
    <property type="match status" value="1"/>
</dbReference>
<dbReference type="PROSITE" id="PS00865">
    <property type="entry name" value="UBIQUITIN_ACTIVAT_2"/>
    <property type="match status" value="1"/>
</dbReference>
<dbReference type="GO" id="GO:0004842">
    <property type="term" value="F:ubiquitin-protein transferase activity"/>
    <property type="evidence" value="ECO:0007669"/>
    <property type="project" value="UniProtKB-ARBA"/>
</dbReference>
<dbReference type="SMART" id="SM00985">
    <property type="entry name" value="UBA_e1_C"/>
    <property type="match status" value="1"/>
</dbReference>
<evidence type="ECO:0000256" key="12">
    <source>
        <dbReference type="RuleBase" id="RU000519"/>
    </source>
</evidence>
<keyword evidence="16" id="KW-1185">Reference proteome</keyword>
<evidence type="ECO:0000256" key="9">
    <source>
        <dbReference type="ARBA" id="ARBA00022786"/>
    </source>
</evidence>
<dbReference type="InterPro" id="IPR000011">
    <property type="entry name" value="UBQ/SUMO-activ_enz_E1-like"/>
</dbReference>
<evidence type="ECO:0000256" key="13">
    <source>
        <dbReference type="SAM" id="MobiDB-lite"/>
    </source>
</evidence>